<dbReference type="PANTHER" id="PTHR33677:SF5">
    <property type="entry name" value="TRANSCRIPTIONAL REPRESSOR FRMR"/>
    <property type="match status" value="1"/>
</dbReference>
<dbReference type="Gene3D" id="1.20.58.1000">
    <property type="entry name" value="Metal-sensitive repressor, helix protomer"/>
    <property type="match status" value="1"/>
</dbReference>
<dbReference type="GO" id="GO:0045892">
    <property type="term" value="P:negative regulation of DNA-templated transcription"/>
    <property type="evidence" value="ECO:0007669"/>
    <property type="project" value="UniProtKB-ARBA"/>
</dbReference>
<dbReference type="GO" id="GO:0003677">
    <property type="term" value="F:DNA binding"/>
    <property type="evidence" value="ECO:0007669"/>
    <property type="project" value="InterPro"/>
</dbReference>
<evidence type="ECO:0000256" key="1">
    <source>
        <dbReference type="ARBA" id="ARBA00005260"/>
    </source>
</evidence>
<dbReference type="PANTHER" id="PTHR33677">
    <property type="entry name" value="TRANSCRIPTIONAL REPRESSOR FRMR-RELATED"/>
    <property type="match status" value="1"/>
</dbReference>
<dbReference type="EMBL" id="APPO01000013">
    <property type="protein sequence ID" value="ENV37192.1"/>
    <property type="molecule type" value="Genomic_DNA"/>
</dbReference>
<dbReference type="CDD" id="cd10153">
    <property type="entry name" value="RcnR-FrmR-like_DUF156"/>
    <property type="match status" value="1"/>
</dbReference>
<keyword evidence="3" id="KW-1185">Reference proteome</keyword>
<evidence type="ECO:0000313" key="3">
    <source>
        <dbReference type="Proteomes" id="UP000018445"/>
    </source>
</evidence>
<dbReference type="Proteomes" id="UP000018445">
    <property type="component" value="Unassembled WGS sequence"/>
</dbReference>
<organism evidence="2 3">
    <name type="scientific">Acinetobacter venetianus (strain ATCC 31012 / DSM 23050 / BCRC 14357 / CCUG 45561 / CIP 110063 / KCTC 2702 / LMG 19082 / RAG-1)</name>
    <dbReference type="NCBI Taxonomy" id="1191460"/>
    <lineage>
        <taxon>Bacteria</taxon>
        <taxon>Pseudomonadati</taxon>
        <taxon>Pseudomonadota</taxon>
        <taxon>Gammaproteobacteria</taxon>
        <taxon>Moraxellales</taxon>
        <taxon>Moraxellaceae</taxon>
        <taxon>Acinetobacter</taxon>
    </lineage>
</organism>
<dbReference type="PATRIC" id="fig|1191460.12.peg.1989"/>
<dbReference type="Pfam" id="PF02583">
    <property type="entry name" value="Trns_repr_metal"/>
    <property type="match status" value="1"/>
</dbReference>
<name>N8YK58_ACIVR</name>
<dbReference type="InterPro" id="IPR003735">
    <property type="entry name" value="Metal_Tscrpt_repr"/>
</dbReference>
<dbReference type="AlphaFoldDB" id="N8YK58"/>
<comment type="similarity">
    <text evidence="1">Belongs to the FrmR/RcnR family.</text>
</comment>
<evidence type="ECO:0008006" key="4">
    <source>
        <dbReference type="Google" id="ProtNLM"/>
    </source>
</evidence>
<reference evidence="2 3" key="1">
    <citation type="submission" date="2013-02" db="EMBL/GenBank/DDBJ databases">
        <title>The Genome Sequence of Acinetobacter venetianus CIP 110063.</title>
        <authorList>
            <consortium name="The Broad Institute Genome Sequencing Platform"/>
            <consortium name="The Broad Institute Genome Sequencing Center for Infectious Disease"/>
            <person name="Cerqueira G."/>
            <person name="Feldgarden M."/>
            <person name="Courvalin P."/>
            <person name="Perichon B."/>
            <person name="Grillot-Courvalin C."/>
            <person name="Clermont D."/>
            <person name="Rocha E."/>
            <person name="Yoon E.-J."/>
            <person name="Nemec A."/>
            <person name="Walker B."/>
            <person name="Young S.K."/>
            <person name="Zeng Q."/>
            <person name="Gargeya S."/>
            <person name="Fitzgerald M."/>
            <person name="Haas B."/>
            <person name="Abouelleil A."/>
            <person name="Alvarado L."/>
            <person name="Arachchi H.M."/>
            <person name="Berlin A.M."/>
            <person name="Chapman S.B."/>
            <person name="Dewar J."/>
            <person name="Goldberg J."/>
            <person name="Griggs A."/>
            <person name="Gujja S."/>
            <person name="Hansen M."/>
            <person name="Howarth C."/>
            <person name="Imamovic A."/>
            <person name="Larimer J."/>
            <person name="McCowan C."/>
            <person name="Murphy C."/>
            <person name="Neiman D."/>
            <person name="Pearson M."/>
            <person name="Priest M."/>
            <person name="Roberts A."/>
            <person name="Saif S."/>
            <person name="Shea T."/>
            <person name="Sisk P."/>
            <person name="Sykes S."/>
            <person name="Wortman J."/>
            <person name="Nusbaum C."/>
            <person name="Birren B."/>
        </authorList>
    </citation>
    <scope>NUCLEOTIDE SEQUENCE [LARGE SCALE GENOMIC DNA]</scope>
    <source>
        <strain evidence="3">ATCC 31012 / DSM 23050 / BCRC 14357 / CCUG 45561 / CIP 110063 / KCTC 2702 / LMG 19082 / RAG-1</strain>
    </source>
</reference>
<dbReference type="HOGENOM" id="CLU_130332_3_0_6"/>
<sequence length="95" mass="10779">MVDIMPKQIEDKKKILTRVKRIQGQVQSVERALENDTECADILQQICAVRGALNGLMTELLEIHLKDTLVVGESSELQRSQELTQVSKILKSYLK</sequence>
<dbReference type="eggNOG" id="COG1937">
    <property type="taxonomic scope" value="Bacteria"/>
</dbReference>
<proteinExistence type="inferred from homology"/>
<protein>
    <recommendedName>
        <fullName evidence="4">Transcriptional repressor FrmR</fullName>
    </recommendedName>
</protein>
<evidence type="ECO:0000313" key="2">
    <source>
        <dbReference type="EMBL" id="ENV37192.1"/>
    </source>
</evidence>
<dbReference type="InterPro" id="IPR038390">
    <property type="entry name" value="Metal_Tscrpt_repr_sf"/>
</dbReference>
<comment type="caution">
    <text evidence="2">The sequence shown here is derived from an EMBL/GenBank/DDBJ whole genome shotgun (WGS) entry which is preliminary data.</text>
</comment>
<gene>
    <name evidence="2" type="ORF">F959_02000</name>
</gene>
<accession>N8YK58</accession>
<dbReference type="GO" id="GO:0046872">
    <property type="term" value="F:metal ion binding"/>
    <property type="evidence" value="ECO:0007669"/>
    <property type="project" value="InterPro"/>
</dbReference>